<evidence type="ECO:0000313" key="8">
    <source>
        <dbReference type="EMBL" id="EHQ07881.1"/>
    </source>
</evidence>
<dbReference type="Proteomes" id="UP000005737">
    <property type="component" value="Unassembled WGS sequence"/>
</dbReference>
<keyword evidence="9" id="KW-1185">Reference proteome</keyword>
<comment type="subcellular location">
    <subcellularLocation>
        <location evidence="1">Membrane</location>
        <topology evidence="1">Multi-pass membrane protein</topology>
    </subcellularLocation>
</comment>
<evidence type="ECO:0000256" key="1">
    <source>
        <dbReference type="ARBA" id="ARBA00004141"/>
    </source>
</evidence>
<dbReference type="InterPro" id="IPR036513">
    <property type="entry name" value="STAS_dom_sf"/>
</dbReference>
<evidence type="ECO:0000256" key="3">
    <source>
        <dbReference type="ARBA" id="ARBA00022989"/>
    </source>
</evidence>
<feature type="transmembrane region" description="Helical" evidence="5">
    <location>
        <begin position="332"/>
        <end position="350"/>
    </location>
</feature>
<dbReference type="AlphaFoldDB" id="H2CG33"/>
<dbReference type="InterPro" id="IPR018488">
    <property type="entry name" value="cNMP-bd_CS"/>
</dbReference>
<dbReference type="GO" id="GO:0016020">
    <property type="term" value="C:membrane"/>
    <property type="evidence" value="ECO:0007669"/>
    <property type="project" value="UniProtKB-SubCell"/>
</dbReference>
<feature type="domain" description="Cyclic nucleotide-binding" evidence="6">
    <location>
        <begin position="581"/>
        <end position="682"/>
    </location>
</feature>
<dbReference type="SUPFAM" id="SSF52091">
    <property type="entry name" value="SpoIIaa-like"/>
    <property type="match status" value="1"/>
</dbReference>
<feature type="transmembrane region" description="Helical" evidence="5">
    <location>
        <begin position="69"/>
        <end position="87"/>
    </location>
</feature>
<dbReference type="PROSITE" id="PS50801">
    <property type="entry name" value="STAS"/>
    <property type="match status" value="1"/>
</dbReference>
<dbReference type="PANTHER" id="PTHR43310:SF1">
    <property type="entry name" value="SULFATE TRANSPORTER YBAR-RELATED"/>
    <property type="match status" value="1"/>
</dbReference>
<dbReference type="InterPro" id="IPR011547">
    <property type="entry name" value="SLC26A/SulP_dom"/>
</dbReference>
<dbReference type="Gene3D" id="2.60.120.10">
    <property type="entry name" value="Jelly Rolls"/>
    <property type="match status" value="1"/>
</dbReference>
<gene>
    <name evidence="8" type="ORF">Lepil_3219</name>
</gene>
<protein>
    <submittedName>
        <fullName evidence="8">Sulfate transporter</fullName>
    </submittedName>
</protein>
<dbReference type="HOGENOM" id="CLU_003182_4_2_12"/>
<dbReference type="EMBL" id="JH597773">
    <property type="protein sequence ID" value="EHQ07881.1"/>
    <property type="molecule type" value="Genomic_DNA"/>
</dbReference>
<keyword evidence="2 5" id="KW-0812">Transmembrane</keyword>
<feature type="transmembrane region" description="Helical" evidence="5">
    <location>
        <begin position="12"/>
        <end position="31"/>
    </location>
</feature>
<dbReference type="RefSeq" id="WP_002774076.1">
    <property type="nucleotide sequence ID" value="NZ_JH597773.1"/>
</dbReference>
<sequence length="717" mass="76796">MASRSLREIPGGVLATLLGIPKSIALGIVALAPLGSAFTAVGPFAGLVSLAAGNFATPSRRGGSVVNSGPYSVSALMLASAATTFSLTHPPDVAFQLLLLVVLLSGVIQLLLGLLRFGTIAKYIPYPVFSGLMNGSAILILLPQVKPIFNATPALLLKDPSVLLSQTTLLSVAAATLTVLAYALTRRLNRSAVPPAFIAVIVGSLGFHAAAYLGSISVSELLVGRIPTGIPLPRLFASASEDLLSLQTWQTLALPVASFATSIALINSLSSFLAQSFSDTLCRERTDPNAELLNQGSANLLSAVFGGLPAAGSSSRSKAAYDYGARTRASRLAGGLFAVLVLVWAGPLFAPIPLSVMGGVLLILAYGLFDRWLLLQIVELMKQRDRREIATNIGISLLVTVVMVAVGMVEAVVTGVLLSVVIFVTTMSRGIIRREFSGLSMRSNTERPRRETDILDREGDAIRIIELEGYLYFGTADDFLLRTDVLLREGARHIILDVHHLKSVDISGLVVVDQAYERCRDAGARLAIVSPVRSPLREKSQLSGLVYDYLDDALAAAEDLLIDSAGESEHDTSITLAEVDILSEFTPAELAQLEPYLTFQSYADGTKVLTEGEAGDSVFMIAAGRAELYTTTDGLYHCYYRLSRGTVFGEMAMIDGRPRSADVLAAGTLSCWVLTMERLNRLKQEHPDVAYRVMTGVAALLSRRIRINLNIISQYRK</sequence>
<evidence type="ECO:0000259" key="7">
    <source>
        <dbReference type="PROSITE" id="PS50801"/>
    </source>
</evidence>
<dbReference type="Pfam" id="PF00916">
    <property type="entry name" value="Sulfate_transp"/>
    <property type="match status" value="1"/>
</dbReference>
<evidence type="ECO:0000256" key="2">
    <source>
        <dbReference type="ARBA" id="ARBA00022692"/>
    </source>
</evidence>
<dbReference type="PRINTS" id="PR00103">
    <property type="entry name" value="CAMPKINASE"/>
</dbReference>
<dbReference type="Pfam" id="PF01740">
    <property type="entry name" value="STAS"/>
    <property type="match status" value="1"/>
</dbReference>
<dbReference type="PANTHER" id="PTHR43310">
    <property type="entry name" value="SULFATE TRANSPORTER YBAR-RELATED"/>
    <property type="match status" value="1"/>
</dbReference>
<dbReference type="InterPro" id="IPR052706">
    <property type="entry name" value="Membrane-Transporter-like"/>
</dbReference>
<name>H2CG33_9LEPT</name>
<dbReference type="InterPro" id="IPR002645">
    <property type="entry name" value="STAS_dom"/>
</dbReference>
<keyword evidence="4 5" id="KW-0472">Membrane</keyword>
<dbReference type="InterPro" id="IPR018490">
    <property type="entry name" value="cNMP-bd_dom_sf"/>
</dbReference>
<dbReference type="SMART" id="SM00100">
    <property type="entry name" value="cNMP"/>
    <property type="match status" value="1"/>
</dbReference>
<dbReference type="SUPFAM" id="SSF51206">
    <property type="entry name" value="cAMP-binding domain-like"/>
    <property type="match status" value="1"/>
</dbReference>
<dbReference type="STRING" id="183.GCA_002009735_01236"/>
<feature type="transmembrane region" description="Helical" evidence="5">
    <location>
        <begin position="196"/>
        <end position="214"/>
    </location>
</feature>
<feature type="transmembrane region" description="Helical" evidence="5">
    <location>
        <begin position="252"/>
        <end position="274"/>
    </location>
</feature>
<evidence type="ECO:0000256" key="5">
    <source>
        <dbReference type="SAM" id="Phobius"/>
    </source>
</evidence>
<dbReference type="InterPro" id="IPR014710">
    <property type="entry name" value="RmlC-like_jellyroll"/>
</dbReference>
<organism evidence="8 9">
    <name type="scientific">Leptonema illini DSM 21528</name>
    <dbReference type="NCBI Taxonomy" id="929563"/>
    <lineage>
        <taxon>Bacteria</taxon>
        <taxon>Pseudomonadati</taxon>
        <taxon>Spirochaetota</taxon>
        <taxon>Spirochaetia</taxon>
        <taxon>Leptospirales</taxon>
        <taxon>Leptospiraceae</taxon>
        <taxon>Leptonema</taxon>
    </lineage>
</organism>
<feature type="transmembrane region" description="Helical" evidence="5">
    <location>
        <begin position="162"/>
        <end position="184"/>
    </location>
</feature>
<evidence type="ECO:0000256" key="4">
    <source>
        <dbReference type="ARBA" id="ARBA00023136"/>
    </source>
</evidence>
<accession>H2CG33</accession>
<feature type="domain" description="STAS" evidence="7">
    <location>
        <begin position="452"/>
        <end position="545"/>
    </location>
</feature>
<dbReference type="CDD" id="cd00038">
    <property type="entry name" value="CAP_ED"/>
    <property type="match status" value="1"/>
</dbReference>
<proteinExistence type="predicted"/>
<dbReference type="Gene3D" id="3.30.750.24">
    <property type="entry name" value="STAS domain"/>
    <property type="match status" value="1"/>
</dbReference>
<dbReference type="InterPro" id="IPR000595">
    <property type="entry name" value="cNMP-bd_dom"/>
</dbReference>
<feature type="transmembrane region" description="Helical" evidence="5">
    <location>
        <begin position="93"/>
        <end position="112"/>
    </location>
</feature>
<dbReference type="Pfam" id="PF00027">
    <property type="entry name" value="cNMP_binding"/>
    <property type="match status" value="1"/>
</dbReference>
<evidence type="ECO:0000313" key="9">
    <source>
        <dbReference type="Proteomes" id="UP000005737"/>
    </source>
</evidence>
<dbReference type="PROSITE" id="PS50042">
    <property type="entry name" value="CNMP_BINDING_3"/>
    <property type="match status" value="1"/>
</dbReference>
<feature type="transmembrane region" description="Helical" evidence="5">
    <location>
        <begin position="389"/>
        <end position="406"/>
    </location>
</feature>
<keyword evidence="3 5" id="KW-1133">Transmembrane helix</keyword>
<evidence type="ECO:0000259" key="6">
    <source>
        <dbReference type="PROSITE" id="PS50042"/>
    </source>
</evidence>
<feature type="transmembrane region" description="Helical" evidence="5">
    <location>
        <begin position="124"/>
        <end position="142"/>
    </location>
</feature>
<dbReference type="PROSITE" id="PS00889">
    <property type="entry name" value="CNMP_BINDING_2"/>
    <property type="match status" value="1"/>
</dbReference>
<dbReference type="CDD" id="cd07042">
    <property type="entry name" value="STAS_SulP_like_sulfate_transporter"/>
    <property type="match status" value="1"/>
</dbReference>
<feature type="transmembrane region" description="Helical" evidence="5">
    <location>
        <begin position="37"/>
        <end position="57"/>
    </location>
</feature>
<feature type="transmembrane region" description="Helical" evidence="5">
    <location>
        <begin position="356"/>
        <end position="377"/>
    </location>
</feature>
<reference evidence="8 9" key="1">
    <citation type="submission" date="2011-10" db="EMBL/GenBank/DDBJ databases">
        <title>The Improved High-Quality Draft genome of Leptonema illini DSM 21528.</title>
        <authorList>
            <consortium name="US DOE Joint Genome Institute (JGI-PGF)"/>
            <person name="Lucas S."/>
            <person name="Copeland A."/>
            <person name="Lapidus A."/>
            <person name="Glavina del Rio T."/>
            <person name="Dalin E."/>
            <person name="Tice H."/>
            <person name="Bruce D."/>
            <person name="Goodwin L."/>
            <person name="Pitluck S."/>
            <person name="Peters L."/>
            <person name="Mikhailova N."/>
            <person name="Held B."/>
            <person name="Kyrpides N."/>
            <person name="Mavromatis K."/>
            <person name="Ivanova N."/>
            <person name="Markowitz V."/>
            <person name="Cheng J.-F."/>
            <person name="Hugenholtz P."/>
            <person name="Woyke T."/>
            <person name="Wu D."/>
            <person name="Gronow S."/>
            <person name="Wellnitz S."/>
            <person name="Brambilla E.-M."/>
            <person name="Klenk H.-P."/>
            <person name="Eisen J.A."/>
        </authorList>
    </citation>
    <scope>NUCLEOTIDE SEQUENCE [LARGE SCALE GENOMIC DNA]</scope>
    <source>
        <strain evidence="8 9">DSM 21528</strain>
    </source>
</reference>